<proteinExistence type="predicted"/>
<protein>
    <submittedName>
        <fullName evidence="1">Uncharacterized protein</fullName>
    </submittedName>
</protein>
<keyword evidence="2" id="KW-1185">Reference proteome</keyword>
<dbReference type="AlphaFoldDB" id="A0AA40G1Y0"/>
<dbReference type="Proteomes" id="UP001177670">
    <property type="component" value="Unassembled WGS sequence"/>
</dbReference>
<comment type="caution">
    <text evidence="1">The sequence shown here is derived from an EMBL/GenBank/DDBJ whole genome shotgun (WGS) entry which is preliminary data.</text>
</comment>
<accession>A0AA40G1Y0</accession>
<reference evidence="1" key="1">
    <citation type="submission" date="2021-10" db="EMBL/GenBank/DDBJ databases">
        <title>Melipona bicolor Genome sequencing and assembly.</title>
        <authorList>
            <person name="Araujo N.S."/>
            <person name="Arias M.C."/>
        </authorList>
    </citation>
    <scope>NUCLEOTIDE SEQUENCE</scope>
    <source>
        <strain evidence="1">USP_2M_L1-L4_2017</strain>
        <tissue evidence="1">Whole body</tissue>
    </source>
</reference>
<dbReference type="EMBL" id="JAHYIQ010000009">
    <property type="protein sequence ID" value="KAK1128988.1"/>
    <property type="molecule type" value="Genomic_DNA"/>
</dbReference>
<evidence type="ECO:0000313" key="2">
    <source>
        <dbReference type="Proteomes" id="UP001177670"/>
    </source>
</evidence>
<organism evidence="1 2">
    <name type="scientific">Melipona bicolor</name>
    <dbReference type="NCBI Taxonomy" id="60889"/>
    <lineage>
        <taxon>Eukaryota</taxon>
        <taxon>Metazoa</taxon>
        <taxon>Ecdysozoa</taxon>
        <taxon>Arthropoda</taxon>
        <taxon>Hexapoda</taxon>
        <taxon>Insecta</taxon>
        <taxon>Pterygota</taxon>
        <taxon>Neoptera</taxon>
        <taxon>Endopterygota</taxon>
        <taxon>Hymenoptera</taxon>
        <taxon>Apocrita</taxon>
        <taxon>Aculeata</taxon>
        <taxon>Apoidea</taxon>
        <taxon>Anthophila</taxon>
        <taxon>Apidae</taxon>
        <taxon>Melipona</taxon>
    </lineage>
</organism>
<evidence type="ECO:0000313" key="1">
    <source>
        <dbReference type="EMBL" id="KAK1128988.1"/>
    </source>
</evidence>
<gene>
    <name evidence="1" type="ORF">K0M31_020123</name>
</gene>
<name>A0AA40G1Y0_9HYME</name>
<sequence>MPHGIAKPENPDDKNLYPELSVSVTPRLRENAVGRIANVPACGTILQSNRGYR</sequence>